<gene>
    <name evidence="1" type="ORF">AAF712_000427</name>
</gene>
<organism evidence="1 2">
    <name type="scientific">Marasmius tenuissimus</name>
    <dbReference type="NCBI Taxonomy" id="585030"/>
    <lineage>
        <taxon>Eukaryota</taxon>
        <taxon>Fungi</taxon>
        <taxon>Dikarya</taxon>
        <taxon>Basidiomycota</taxon>
        <taxon>Agaricomycotina</taxon>
        <taxon>Agaricomycetes</taxon>
        <taxon>Agaricomycetidae</taxon>
        <taxon>Agaricales</taxon>
        <taxon>Marasmiineae</taxon>
        <taxon>Marasmiaceae</taxon>
        <taxon>Marasmius</taxon>
    </lineage>
</organism>
<proteinExistence type="predicted"/>
<dbReference type="Gene3D" id="3.80.10.10">
    <property type="entry name" value="Ribonuclease Inhibitor"/>
    <property type="match status" value="1"/>
</dbReference>
<protein>
    <submittedName>
        <fullName evidence="1">Uncharacterized protein</fullName>
    </submittedName>
</protein>
<dbReference type="InterPro" id="IPR032675">
    <property type="entry name" value="LRR_dom_sf"/>
</dbReference>
<dbReference type="EMBL" id="JBBXMP010000001">
    <property type="protein sequence ID" value="KAL0072664.1"/>
    <property type="molecule type" value="Genomic_DNA"/>
</dbReference>
<name>A0ABR3AH67_9AGAR</name>
<accession>A0ABR3AH67</accession>
<keyword evidence="2" id="KW-1185">Reference proteome</keyword>
<evidence type="ECO:0000313" key="1">
    <source>
        <dbReference type="EMBL" id="KAL0072664.1"/>
    </source>
</evidence>
<comment type="caution">
    <text evidence="1">The sequence shown here is derived from an EMBL/GenBank/DDBJ whole genome shotgun (WGS) entry which is preliminary data.</text>
</comment>
<reference evidence="1 2" key="1">
    <citation type="submission" date="2024-05" db="EMBL/GenBank/DDBJ databases">
        <title>A draft genome resource for the thread blight pathogen Marasmius tenuissimus strain MS-2.</title>
        <authorList>
            <person name="Yulfo-Soto G.E."/>
            <person name="Baruah I.K."/>
            <person name="Amoako-Attah I."/>
            <person name="Bukari Y."/>
            <person name="Meinhardt L.W."/>
            <person name="Bailey B.A."/>
            <person name="Cohen S.P."/>
        </authorList>
    </citation>
    <scope>NUCLEOTIDE SEQUENCE [LARGE SCALE GENOMIC DNA]</scope>
    <source>
        <strain evidence="1 2">MS-2</strain>
    </source>
</reference>
<sequence length="504" mass="56974">MSPRARIDNFLALDCEHLVFRAVRKVIVRSSPSPSLSPPWNEHKWITFVELISRIKNLREMVFDCGERFPPTLLDTLHHYHPSSHLRIRNWTRLSANTRCGDPGEEALARSPCLRALHAVVYSGGRLSDFTIPAFVRIISLAPNIDSVALETHPPFLGGAFSVADEELEEETRERKRFDAGSAIVKNLKDISWDHLELRTLLQWTEFCNLSRLQALVVGNLDCDVLRHCTANLTFNGLKRLSFRSSIYSISLGTLSPVEFENTVTNFLWSLPPLESLTITAGGSKIDLIRLLLRHGHTLRRLSLHDVEGAFRKRRSALTPEEVEALRVGAPSLEHLELDIDRTHDGSWEADFYSLISDFPRLVRIAFFYDVGLHVIEEPPEVRRTYARCYFPVDSSFGEVVWRAVQPKGADPQHSRLEELVLHVGEVVGRSSGHWYYGQEWMQYGEAARQTVCMRRSERDDKRATFSIAVTGAGCSLETFTTLTEELDAAASLPLPSDISDDGS</sequence>
<evidence type="ECO:0000313" key="2">
    <source>
        <dbReference type="Proteomes" id="UP001437256"/>
    </source>
</evidence>
<dbReference type="Proteomes" id="UP001437256">
    <property type="component" value="Unassembled WGS sequence"/>
</dbReference>